<reference evidence="1" key="1">
    <citation type="journal article" date="2015" name="Nature">
        <title>Complex archaea that bridge the gap between prokaryotes and eukaryotes.</title>
        <authorList>
            <person name="Spang A."/>
            <person name="Saw J.H."/>
            <person name="Jorgensen S.L."/>
            <person name="Zaremba-Niedzwiedzka K."/>
            <person name="Martijn J."/>
            <person name="Lind A.E."/>
            <person name="van Eijk R."/>
            <person name="Schleper C."/>
            <person name="Guy L."/>
            <person name="Ettema T.J."/>
        </authorList>
    </citation>
    <scope>NUCLEOTIDE SEQUENCE</scope>
</reference>
<organism evidence="1">
    <name type="scientific">marine sediment metagenome</name>
    <dbReference type="NCBI Taxonomy" id="412755"/>
    <lineage>
        <taxon>unclassified sequences</taxon>
        <taxon>metagenomes</taxon>
        <taxon>ecological metagenomes</taxon>
    </lineage>
</organism>
<evidence type="ECO:0000313" key="1">
    <source>
        <dbReference type="EMBL" id="KKM13542.1"/>
    </source>
</evidence>
<sequence>MNEAKTKALEDHRKEHSTYPVLKCCTDAGYDSAMKETEKVRKEIILKRREVRRNKNYQDSYRRGLIGALSYSEKLIKILLRGKE</sequence>
<comment type="caution">
    <text evidence="1">The sequence shown here is derived from an EMBL/GenBank/DDBJ whole genome shotgun (WGS) entry which is preliminary data.</text>
</comment>
<accession>A0A0F9HEI2</accession>
<dbReference type="AlphaFoldDB" id="A0A0F9HEI2"/>
<name>A0A0F9HEI2_9ZZZZ</name>
<proteinExistence type="predicted"/>
<protein>
    <submittedName>
        <fullName evidence="1">Uncharacterized protein</fullName>
    </submittedName>
</protein>
<dbReference type="EMBL" id="LAZR01015357">
    <property type="protein sequence ID" value="KKM13542.1"/>
    <property type="molecule type" value="Genomic_DNA"/>
</dbReference>
<gene>
    <name evidence="1" type="ORF">LCGC14_1715210</name>
</gene>